<dbReference type="eggNOG" id="ENOG502SZVK">
    <property type="taxonomic scope" value="Eukaryota"/>
</dbReference>
<dbReference type="InterPro" id="IPR001138">
    <property type="entry name" value="Zn2Cys6_DnaBD"/>
</dbReference>
<dbReference type="CDD" id="cd00067">
    <property type="entry name" value="GAL4"/>
    <property type="match status" value="1"/>
</dbReference>
<dbReference type="GO" id="GO:0000981">
    <property type="term" value="F:DNA-binding transcription factor activity, RNA polymerase II-specific"/>
    <property type="evidence" value="ECO:0007669"/>
    <property type="project" value="InterPro"/>
</dbReference>
<evidence type="ECO:0000313" key="4">
    <source>
        <dbReference type="EMBL" id="EWG55290.1"/>
    </source>
</evidence>
<dbReference type="PROSITE" id="PS50048">
    <property type="entry name" value="ZN2_CY6_FUNGAL_2"/>
    <property type="match status" value="1"/>
</dbReference>
<feature type="compositionally biased region" description="Polar residues" evidence="2">
    <location>
        <begin position="59"/>
        <end position="90"/>
    </location>
</feature>
<dbReference type="KEGG" id="fvr:FVEG_13314"/>
<keyword evidence="1" id="KW-0539">Nucleus</keyword>
<evidence type="ECO:0000256" key="2">
    <source>
        <dbReference type="SAM" id="MobiDB-lite"/>
    </source>
</evidence>
<dbReference type="PRINTS" id="PR00755">
    <property type="entry name" value="AFLATOXINBRP"/>
</dbReference>
<dbReference type="RefSeq" id="XP_018761481.1">
    <property type="nucleotide sequence ID" value="XM_018902685.1"/>
</dbReference>
<dbReference type="Pfam" id="PF00172">
    <property type="entry name" value="Zn_clus"/>
    <property type="match status" value="1"/>
</dbReference>
<feature type="domain" description="Zn(2)-C6 fungal-type" evidence="3">
    <location>
        <begin position="15"/>
        <end position="45"/>
    </location>
</feature>
<dbReference type="OrthoDB" id="2328572at2759"/>
<gene>
    <name evidence="4" type="ORF">FVEG_13314</name>
</gene>
<dbReference type="SUPFAM" id="SSF57701">
    <property type="entry name" value="Zn2/Cys6 DNA-binding domain"/>
    <property type="match status" value="1"/>
</dbReference>
<dbReference type="Proteomes" id="UP000009096">
    <property type="component" value="Chromosome 6"/>
</dbReference>
<dbReference type="Gene3D" id="4.10.240.10">
    <property type="entry name" value="Zn(2)-C6 fungal-type DNA-binding domain"/>
    <property type="match status" value="1"/>
</dbReference>
<organism evidence="4 5">
    <name type="scientific">Gibberella moniliformis (strain M3125 / FGSC 7600)</name>
    <name type="common">Maize ear and stalk rot fungus</name>
    <name type="synonym">Fusarium verticillioides</name>
    <dbReference type="NCBI Taxonomy" id="334819"/>
    <lineage>
        <taxon>Eukaryota</taxon>
        <taxon>Fungi</taxon>
        <taxon>Dikarya</taxon>
        <taxon>Ascomycota</taxon>
        <taxon>Pezizomycotina</taxon>
        <taxon>Sordariomycetes</taxon>
        <taxon>Hypocreomycetidae</taxon>
        <taxon>Hypocreales</taxon>
        <taxon>Nectriaceae</taxon>
        <taxon>Fusarium</taxon>
        <taxon>Fusarium fujikuroi species complex</taxon>
    </lineage>
</organism>
<name>W7N594_GIBM7</name>
<dbReference type="GeneID" id="30070673"/>
<evidence type="ECO:0000256" key="1">
    <source>
        <dbReference type="ARBA" id="ARBA00023242"/>
    </source>
</evidence>
<dbReference type="VEuPathDB" id="FungiDB:FVEG_13314"/>
<accession>W7N594</accession>
<dbReference type="InterPro" id="IPR036864">
    <property type="entry name" value="Zn2-C6_fun-type_DNA-bd_sf"/>
</dbReference>
<evidence type="ECO:0000259" key="3">
    <source>
        <dbReference type="PROSITE" id="PS50048"/>
    </source>
</evidence>
<dbReference type="STRING" id="334819.W7N594"/>
<dbReference type="SMART" id="SM00066">
    <property type="entry name" value="GAL4"/>
    <property type="match status" value="1"/>
</dbReference>
<evidence type="ECO:0000313" key="5">
    <source>
        <dbReference type="Proteomes" id="UP000009096"/>
    </source>
</evidence>
<feature type="region of interest" description="Disordered" evidence="2">
    <location>
        <begin position="55"/>
        <end position="90"/>
    </location>
</feature>
<dbReference type="GO" id="GO:0008270">
    <property type="term" value="F:zinc ion binding"/>
    <property type="evidence" value="ECO:0007669"/>
    <property type="project" value="InterPro"/>
</dbReference>
<dbReference type="EMBL" id="DS022263">
    <property type="protein sequence ID" value="EWG55290.1"/>
    <property type="molecule type" value="Genomic_DNA"/>
</dbReference>
<proteinExistence type="predicted"/>
<reference evidence="4 5" key="1">
    <citation type="journal article" date="2010" name="Nature">
        <title>Comparative genomics reveals mobile pathogenicity chromosomes in Fusarium.</title>
        <authorList>
            <person name="Ma L.J."/>
            <person name="van der Does H.C."/>
            <person name="Borkovich K.A."/>
            <person name="Coleman J.J."/>
            <person name="Daboussi M.J."/>
            <person name="Di Pietro A."/>
            <person name="Dufresne M."/>
            <person name="Freitag M."/>
            <person name="Grabherr M."/>
            <person name="Henrissat B."/>
            <person name="Houterman P.M."/>
            <person name="Kang S."/>
            <person name="Shim W.B."/>
            <person name="Woloshuk C."/>
            <person name="Xie X."/>
            <person name="Xu J.R."/>
            <person name="Antoniw J."/>
            <person name="Baker S.E."/>
            <person name="Bluhm B.H."/>
            <person name="Breakspear A."/>
            <person name="Brown D.W."/>
            <person name="Butchko R.A."/>
            <person name="Chapman S."/>
            <person name="Coulson R."/>
            <person name="Coutinho P.M."/>
            <person name="Danchin E.G."/>
            <person name="Diener A."/>
            <person name="Gale L.R."/>
            <person name="Gardiner D.M."/>
            <person name="Goff S."/>
            <person name="Hammond-Kosack K.E."/>
            <person name="Hilburn K."/>
            <person name="Hua-Van A."/>
            <person name="Jonkers W."/>
            <person name="Kazan K."/>
            <person name="Kodira C.D."/>
            <person name="Koehrsen M."/>
            <person name="Kumar L."/>
            <person name="Lee Y.H."/>
            <person name="Li L."/>
            <person name="Manners J.M."/>
            <person name="Miranda-Saavedra D."/>
            <person name="Mukherjee M."/>
            <person name="Park G."/>
            <person name="Park J."/>
            <person name="Park S.Y."/>
            <person name="Proctor R.H."/>
            <person name="Regev A."/>
            <person name="Ruiz-Roldan M.C."/>
            <person name="Sain D."/>
            <person name="Sakthikumar S."/>
            <person name="Sykes S."/>
            <person name="Schwartz D.C."/>
            <person name="Turgeon B.G."/>
            <person name="Wapinski I."/>
            <person name="Yoder O."/>
            <person name="Young S."/>
            <person name="Zeng Q."/>
            <person name="Zhou S."/>
            <person name="Galagan J."/>
            <person name="Cuomo C.A."/>
            <person name="Kistler H.C."/>
            <person name="Rep M."/>
        </authorList>
    </citation>
    <scope>NUCLEOTIDE SEQUENCE [LARGE SCALE GENOMIC DNA]</scope>
    <source>
        <strain evidence="5">M3125 / FGSC 7600</strain>
    </source>
</reference>
<dbReference type="PROSITE" id="PS00463">
    <property type="entry name" value="ZN2_CY6_FUNGAL_1"/>
    <property type="match status" value="1"/>
</dbReference>
<keyword evidence="5" id="KW-1185">Reference proteome</keyword>
<sequence>MSEQQREKPARLRAACTECHSAKVRCSGEKTGCARCRQAGLRCCYKVSMVGRMSRKNKQMSQITEGNQGPSQQNVNQQRSRHNSTSVELPQSALASPLSNPANFEVFDCFSAGTGSATDAGLYGDSTTDANRSNDFQSGLNFDFNMDHMALDIIDMDGDSTIHASGGLPLQQFPPSPECSSSSVAACMASATRKIQFDSRQFPHVAALSKIILILEHHVRSKTHSIDEILRVNKACLTDLATIMDQEEYKACRSCCMTVCSVLDLILVLFEDMVQDQAWSHRRNSATASPVLQFGVFELDPEEQISMAKRILHKEVQRALKIVHEFSKDVHGTGADSQKKLVAQMCAMLITRGEHLTKSLDSGST</sequence>
<dbReference type="AlphaFoldDB" id="W7N594"/>
<dbReference type="EMBL" id="CM000583">
    <property type="protein sequence ID" value="EWG55290.1"/>
    <property type="molecule type" value="Genomic_DNA"/>
</dbReference>
<protein>
    <recommendedName>
        <fullName evidence="3">Zn(2)-C6 fungal-type domain-containing protein</fullName>
    </recommendedName>
</protein>